<dbReference type="Pfam" id="PF02518">
    <property type="entry name" value="HATPase_c"/>
    <property type="match status" value="1"/>
</dbReference>
<evidence type="ECO:0000256" key="8">
    <source>
        <dbReference type="ARBA" id="ARBA00023012"/>
    </source>
</evidence>
<evidence type="ECO:0000256" key="2">
    <source>
        <dbReference type="ARBA" id="ARBA00012438"/>
    </source>
</evidence>
<feature type="region of interest" description="Disordered" evidence="9">
    <location>
        <begin position="333"/>
        <end position="358"/>
    </location>
</feature>
<keyword evidence="5" id="KW-0547">Nucleotide-binding</keyword>
<dbReference type="SUPFAM" id="SSF55874">
    <property type="entry name" value="ATPase domain of HSP90 chaperone/DNA topoisomerase II/histidine kinase"/>
    <property type="match status" value="1"/>
</dbReference>
<keyword evidence="10" id="KW-1133">Transmembrane helix</keyword>
<keyword evidence="6" id="KW-0418">Kinase</keyword>
<dbReference type="Gene3D" id="1.20.5.1930">
    <property type="match status" value="1"/>
</dbReference>
<evidence type="ECO:0000256" key="9">
    <source>
        <dbReference type="SAM" id="MobiDB-lite"/>
    </source>
</evidence>
<dbReference type="PANTHER" id="PTHR24421:SF10">
    <property type="entry name" value="NITRATE_NITRITE SENSOR PROTEIN NARQ"/>
    <property type="match status" value="1"/>
</dbReference>
<keyword evidence="10" id="KW-0472">Membrane</keyword>
<evidence type="ECO:0000256" key="5">
    <source>
        <dbReference type="ARBA" id="ARBA00022741"/>
    </source>
</evidence>
<evidence type="ECO:0000256" key="1">
    <source>
        <dbReference type="ARBA" id="ARBA00000085"/>
    </source>
</evidence>
<name>A0ABQ3PN23_9ACTN</name>
<comment type="caution">
    <text evidence="12">The sequence shown here is derived from an EMBL/GenBank/DDBJ whole genome shotgun (WGS) entry which is preliminary data.</text>
</comment>
<keyword evidence="10" id="KW-0812">Transmembrane</keyword>
<feature type="transmembrane region" description="Helical" evidence="10">
    <location>
        <begin position="140"/>
        <end position="162"/>
    </location>
</feature>
<dbReference type="EMBL" id="BNDW01000102">
    <property type="protein sequence ID" value="GHI26402.1"/>
    <property type="molecule type" value="Genomic_DNA"/>
</dbReference>
<keyword evidence="7" id="KW-0067">ATP-binding</keyword>
<accession>A0ABQ3PN23</accession>
<keyword evidence="8" id="KW-0902">Two-component regulatory system</keyword>
<dbReference type="RefSeq" id="WP_226652730.1">
    <property type="nucleotide sequence ID" value="NZ_BNDW01000102.1"/>
</dbReference>
<evidence type="ECO:0000313" key="12">
    <source>
        <dbReference type="EMBL" id="GHI26402.1"/>
    </source>
</evidence>
<evidence type="ECO:0000256" key="3">
    <source>
        <dbReference type="ARBA" id="ARBA00022553"/>
    </source>
</evidence>
<evidence type="ECO:0000256" key="7">
    <source>
        <dbReference type="ARBA" id="ARBA00022840"/>
    </source>
</evidence>
<evidence type="ECO:0000256" key="4">
    <source>
        <dbReference type="ARBA" id="ARBA00022679"/>
    </source>
</evidence>
<organism evidence="12 13">
    <name type="scientific">Streptomyces hydrogenans</name>
    <dbReference type="NCBI Taxonomy" id="1873719"/>
    <lineage>
        <taxon>Bacteria</taxon>
        <taxon>Bacillati</taxon>
        <taxon>Actinomycetota</taxon>
        <taxon>Actinomycetes</taxon>
        <taxon>Kitasatosporales</taxon>
        <taxon>Streptomycetaceae</taxon>
        <taxon>Streptomyces</taxon>
    </lineage>
</organism>
<proteinExistence type="predicted"/>
<dbReference type="CDD" id="cd16917">
    <property type="entry name" value="HATPase_UhpB-NarQ-NarX-like"/>
    <property type="match status" value="1"/>
</dbReference>
<feature type="transmembrane region" description="Helical" evidence="10">
    <location>
        <begin position="88"/>
        <end position="108"/>
    </location>
</feature>
<keyword evidence="13" id="KW-1185">Reference proteome</keyword>
<comment type="catalytic activity">
    <reaction evidence="1">
        <text>ATP + protein L-histidine = ADP + protein N-phospho-L-histidine.</text>
        <dbReference type="EC" id="2.7.13.3"/>
    </reaction>
</comment>
<dbReference type="InterPro" id="IPR050482">
    <property type="entry name" value="Sensor_HK_TwoCompSys"/>
</dbReference>
<dbReference type="InterPro" id="IPR011712">
    <property type="entry name" value="Sig_transdc_His_kin_sub3_dim/P"/>
</dbReference>
<dbReference type="Gene3D" id="3.30.565.10">
    <property type="entry name" value="Histidine kinase-like ATPase, C-terminal domain"/>
    <property type="match status" value="1"/>
</dbReference>
<feature type="transmembrane region" description="Helical" evidence="10">
    <location>
        <begin position="115"/>
        <end position="134"/>
    </location>
</feature>
<dbReference type="PANTHER" id="PTHR24421">
    <property type="entry name" value="NITRATE/NITRITE SENSOR PROTEIN NARX-RELATED"/>
    <property type="match status" value="1"/>
</dbReference>
<keyword evidence="3" id="KW-0597">Phosphoprotein</keyword>
<evidence type="ECO:0000256" key="10">
    <source>
        <dbReference type="SAM" id="Phobius"/>
    </source>
</evidence>
<feature type="domain" description="Histidine kinase/HSP90-like ATPase" evidence="11">
    <location>
        <begin position="293"/>
        <end position="394"/>
    </location>
</feature>
<protein>
    <recommendedName>
        <fullName evidence="2">histidine kinase</fullName>
        <ecNumber evidence="2">2.7.13.3</ecNumber>
    </recommendedName>
</protein>
<dbReference type="InterPro" id="IPR003594">
    <property type="entry name" value="HATPase_dom"/>
</dbReference>
<reference evidence="12" key="1">
    <citation type="submission" date="2024-05" db="EMBL/GenBank/DDBJ databases">
        <title>Whole genome shotgun sequence of Streptomyces hydrogenans NBRC 13475.</title>
        <authorList>
            <person name="Komaki H."/>
            <person name="Tamura T."/>
        </authorList>
    </citation>
    <scope>NUCLEOTIDE SEQUENCE</scope>
    <source>
        <strain evidence="12">NBRC 13475</strain>
    </source>
</reference>
<feature type="transmembrane region" description="Helical" evidence="10">
    <location>
        <begin position="59"/>
        <end position="82"/>
    </location>
</feature>
<evidence type="ECO:0000313" key="13">
    <source>
        <dbReference type="Proteomes" id="UP001052739"/>
    </source>
</evidence>
<dbReference type="EC" id="2.7.13.3" evidence="2"/>
<dbReference type="Proteomes" id="UP001052739">
    <property type="component" value="Unassembled WGS sequence"/>
</dbReference>
<feature type="transmembrane region" description="Helical" evidence="10">
    <location>
        <begin position="35"/>
        <end position="52"/>
    </location>
</feature>
<dbReference type="InterPro" id="IPR036890">
    <property type="entry name" value="HATPase_C_sf"/>
</dbReference>
<evidence type="ECO:0000259" key="11">
    <source>
        <dbReference type="SMART" id="SM00387"/>
    </source>
</evidence>
<keyword evidence="4" id="KW-0808">Transferase</keyword>
<sequence>MTVPPAVTRALTWAAALAYLAVPTAVVLHTAEPTGARLVLPVLSAALVVPLFPRRPGAALAVLLAGSASAAVVASSRIASLYPPGRGVGWQLGQAQALLAGLAVAYVAATRRPRAAAAAAAATLAVQAFSLGLARTGADVYVSELVVLVLTDALAWTAGHLLRERRRHARELRSREAAEAVTTERLRIARELHDMVAHSIGVITIQAGVGRRVAGSRPEEAHRALAAIESTGKDTLAGLRRMLVALRADDPEAAPRAPAPGLADLDRLVAATAGAGVRVGLERRGTPRGLPPDVELAAYRIVQEGITNVVRHARTDACRVVVDLSGGAVGVEVTDDGPRLPDRAGGRGDGSRGSGAGYGITGMRERVALLHGEFTAGPRPGGGFRVAARLPAPEESR</sequence>
<feature type="compositionally biased region" description="Basic and acidic residues" evidence="9">
    <location>
        <begin position="336"/>
        <end position="350"/>
    </location>
</feature>
<evidence type="ECO:0000256" key="6">
    <source>
        <dbReference type="ARBA" id="ARBA00022777"/>
    </source>
</evidence>
<gene>
    <name evidence="12" type="ORF">Shyd_77730</name>
</gene>
<dbReference type="SMART" id="SM00387">
    <property type="entry name" value="HATPase_c"/>
    <property type="match status" value="1"/>
</dbReference>
<dbReference type="Pfam" id="PF07730">
    <property type="entry name" value="HisKA_3"/>
    <property type="match status" value="1"/>
</dbReference>